<dbReference type="PANTHER" id="PTHR45348:SF2">
    <property type="entry name" value="ZINC-TYPE ALCOHOL DEHYDROGENASE-LIKE PROTEIN C2E1P3.01"/>
    <property type="match status" value="1"/>
</dbReference>
<evidence type="ECO:0000313" key="3">
    <source>
        <dbReference type="Proteomes" id="UP000320762"/>
    </source>
</evidence>
<dbReference type="InterPro" id="IPR011032">
    <property type="entry name" value="GroES-like_sf"/>
</dbReference>
<organism evidence="2 3">
    <name type="scientific">Schizophyllum amplum</name>
    <dbReference type="NCBI Taxonomy" id="97359"/>
    <lineage>
        <taxon>Eukaryota</taxon>
        <taxon>Fungi</taxon>
        <taxon>Dikarya</taxon>
        <taxon>Basidiomycota</taxon>
        <taxon>Agaricomycotina</taxon>
        <taxon>Agaricomycetes</taxon>
        <taxon>Agaricomycetidae</taxon>
        <taxon>Agaricales</taxon>
        <taxon>Schizophyllaceae</taxon>
        <taxon>Schizophyllum</taxon>
    </lineage>
</organism>
<dbReference type="GO" id="GO:0016651">
    <property type="term" value="F:oxidoreductase activity, acting on NAD(P)H"/>
    <property type="evidence" value="ECO:0007669"/>
    <property type="project" value="InterPro"/>
</dbReference>
<dbReference type="SUPFAM" id="SSF51735">
    <property type="entry name" value="NAD(P)-binding Rossmann-fold domains"/>
    <property type="match status" value="1"/>
</dbReference>
<dbReference type="Pfam" id="PF00107">
    <property type="entry name" value="ADH_zinc_N"/>
    <property type="match status" value="1"/>
</dbReference>
<dbReference type="InterPro" id="IPR036291">
    <property type="entry name" value="NAD(P)-bd_dom_sf"/>
</dbReference>
<protein>
    <submittedName>
        <fullName evidence="2">Chaperonin 10-like protein</fullName>
    </submittedName>
</protein>
<dbReference type="AlphaFoldDB" id="A0A550CWH1"/>
<gene>
    <name evidence="2" type="ORF">BD626DRAFT_391547</name>
</gene>
<dbReference type="EMBL" id="VDMD01000001">
    <property type="protein sequence ID" value="TRM69137.1"/>
    <property type="molecule type" value="Genomic_DNA"/>
</dbReference>
<accession>A0A550CWH1</accession>
<dbReference type="STRING" id="97359.A0A550CWH1"/>
<evidence type="ECO:0000313" key="2">
    <source>
        <dbReference type="EMBL" id="TRM69137.1"/>
    </source>
</evidence>
<dbReference type="InterPro" id="IPR013149">
    <property type="entry name" value="ADH-like_C"/>
</dbReference>
<dbReference type="Gene3D" id="3.40.50.720">
    <property type="entry name" value="NAD(P)-binding Rossmann-like Domain"/>
    <property type="match status" value="1"/>
</dbReference>
<comment type="caution">
    <text evidence="2">The sequence shown here is derived from an EMBL/GenBank/DDBJ whole genome shotgun (WGS) entry which is preliminary data.</text>
</comment>
<reference evidence="2 3" key="1">
    <citation type="journal article" date="2019" name="New Phytol.">
        <title>Comparative genomics reveals unique wood-decay strategies and fruiting body development in the Schizophyllaceae.</title>
        <authorList>
            <person name="Almasi E."/>
            <person name="Sahu N."/>
            <person name="Krizsan K."/>
            <person name="Balint B."/>
            <person name="Kovacs G.M."/>
            <person name="Kiss B."/>
            <person name="Cseklye J."/>
            <person name="Drula E."/>
            <person name="Henrissat B."/>
            <person name="Nagy I."/>
            <person name="Chovatia M."/>
            <person name="Adam C."/>
            <person name="LaButti K."/>
            <person name="Lipzen A."/>
            <person name="Riley R."/>
            <person name="Grigoriev I.V."/>
            <person name="Nagy L.G."/>
        </authorList>
    </citation>
    <scope>NUCLEOTIDE SEQUENCE [LARGE SCALE GENOMIC DNA]</scope>
    <source>
        <strain evidence="2 3">NL-1724</strain>
    </source>
</reference>
<dbReference type="InterPro" id="IPR047122">
    <property type="entry name" value="Trans-enoyl_RdTase-like"/>
</dbReference>
<feature type="domain" description="Enoyl reductase (ER)" evidence="1">
    <location>
        <begin position="19"/>
        <end position="319"/>
    </location>
</feature>
<dbReference type="Proteomes" id="UP000320762">
    <property type="component" value="Unassembled WGS sequence"/>
</dbReference>
<dbReference type="SMART" id="SM00829">
    <property type="entry name" value="PKS_ER"/>
    <property type="match status" value="1"/>
</dbReference>
<dbReference type="Pfam" id="PF08240">
    <property type="entry name" value="ADH_N"/>
    <property type="match status" value="1"/>
</dbReference>
<dbReference type="InterPro" id="IPR013154">
    <property type="entry name" value="ADH-like_N"/>
</dbReference>
<dbReference type="PANTHER" id="PTHR45348">
    <property type="entry name" value="HYPOTHETICAL OXIDOREDUCTASE (EUROFUNG)"/>
    <property type="match status" value="1"/>
</dbReference>
<sequence length="368" mass="39856">MSVLPATIRALQILPDFKGVQVATIPWATQIKIQNLADDQLVIRVRAVGLNPTDWKHAQGDWGTPGTIAGCDAAGDVVKVGAAVKHVKVGDRVARFNFGGSWQTDNGAYAEYTRFISSVCFKLPDDMTYEEAASFPIPHLTAAQALYMRLGLPKPGVKPMNEKVLVWGGSTAVGHHTVQLAKLSGLTVFVTASPGAHEDLKSLGADFCFDYKDPDIASKIADAAGEDGIIYGVDSVVNNTSTNIMVDVMSKQRGGTIITTLPIPDETKNRRADVNVEFTLVYTELGYELTFAHIVSFPAMKEDQEKALAYVSQDLPTLLAGWKAGQGSPKFKAQRLRKLHGGLQNISEGFKIMAEGNYAREKLVYTIA</sequence>
<dbReference type="OrthoDB" id="10257049at2759"/>
<dbReference type="InterPro" id="IPR020843">
    <property type="entry name" value="ER"/>
</dbReference>
<name>A0A550CWH1_9AGAR</name>
<dbReference type="SUPFAM" id="SSF50129">
    <property type="entry name" value="GroES-like"/>
    <property type="match status" value="1"/>
</dbReference>
<keyword evidence="3" id="KW-1185">Reference proteome</keyword>
<proteinExistence type="predicted"/>
<dbReference type="CDD" id="cd08249">
    <property type="entry name" value="enoyl_reductase_like"/>
    <property type="match status" value="1"/>
</dbReference>
<dbReference type="Gene3D" id="3.90.180.10">
    <property type="entry name" value="Medium-chain alcohol dehydrogenases, catalytic domain"/>
    <property type="match status" value="1"/>
</dbReference>
<evidence type="ECO:0000259" key="1">
    <source>
        <dbReference type="SMART" id="SM00829"/>
    </source>
</evidence>